<dbReference type="RefSeq" id="XP_009228740.1">
    <property type="nucleotide sequence ID" value="XM_009230476.1"/>
</dbReference>
<protein>
    <submittedName>
        <fullName evidence="1 2">Uncharacterized protein</fullName>
    </submittedName>
</protein>
<sequence>MDKLVEWVDEISWPAEEKRYEVALREMERSGHGDAVEVLQIVLASIRDMKTDELRYAFAFRPEVKGFDKIEKRGESTVMHQDSAEFKSQMAQQSFGLRQPEAGVRHVDVIHTSVKRFLGGGTGLPSLLALPSRSEVDCHLLLFVCCIRALVFCDLRDDVGASRVKFLLYAGEHWPRHAQAADKVLDTSGKGVLELLPRCTSQKGKQMLNLLFERLRESGDALSRLPGDGGDSMLVMPVVLAAFGQDRVKMALKHALRGCWFDTARYLIELDCARGGSVCDLFFGCTLIYRVCSCPRPPPEELLKFLLEKGADTTVPSGTHEEYPLTTPSPTIVWSSLDARQAH</sequence>
<reference evidence="3" key="1">
    <citation type="submission" date="2010-07" db="EMBL/GenBank/DDBJ databases">
        <title>The genome sequence of Gaeumannomyces graminis var. tritici strain R3-111a-1.</title>
        <authorList>
            <consortium name="The Broad Institute Genome Sequencing Platform"/>
            <person name="Ma L.-J."/>
            <person name="Dead R."/>
            <person name="Young S."/>
            <person name="Zeng Q."/>
            <person name="Koehrsen M."/>
            <person name="Alvarado L."/>
            <person name="Berlin A."/>
            <person name="Chapman S.B."/>
            <person name="Chen Z."/>
            <person name="Freedman E."/>
            <person name="Gellesch M."/>
            <person name="Goldberg J."/>
            <person name="Griggs A."/>
            <person name="Gujja S."/>
            <person name="Heilman E.R."/>
            <person name="Heiman D."/>
            <person name="Hepburn T."/>
            <person name="Howarth C."/>
            <person name="Jen D."/>
            <person name="Larson L."/>
            <person name="Mehta T."/>
            <person name="Neiman D."/>
            <person name="Pearson M."/>
            <person name="Roberts A."/>
            <person name="Saif S."/>
            <person name="Shea T."/>
            <person name="Shenoy N."/>
            <person name="Sisk P."/>
            <person name="Stolte C."/>
            <person name="Sykes S."/>
            <person name="Walk T."/>
            <person name="White J."/>
            <person name="Yandava C."/>
            <person name="Haas B."/>
            <person name="Nusbaum C."/>
            <person name="Birren B."/>
        </authorList>
    </citation>
    <scope>NUCLEOTIDE SEQUENCE [LARGE SCALE GENOMIC DNA]</scope>
    <source>
        <strain evidence="3">R3-111a-1</strain>
    </source>
</reference>
<dbReference type="GeneID" id="20353033"/>
<evidence type="ECO:0000313" key="1">
    <source>
        <dbReference type="EMBL" id="EJT69692.1"/>
    </source>
</evidence>
<evidence type="ECO:0000313" key="3">
    <source>
        <dbReference type="Proteomes" id="UP000006039"/>
    </source>
</evidence>
<evidence type="ECO:0000313" key="2">
    <source>
        <dbReference type="EnsemblFungi" id="EJT69692"/>
    </source>
</evidence>
<reference evidence="1" key="3">
    <citation type="submission" date="2010-09" db="EMBL/GenBank/DDBJ databases">
        <title>Annotation of Gaeumannomyces graminis var. tritici R3-111a-1.</title>
        <authorList>
            <consortium name="The Broad Institute Genome Sequencing Platform"/>
            <person name="Ma L.-J."/>
            <person name="Dead R."/>
            <person name="Young S.K."/>
            <person name="Zeng Q."/>
            <person name="Gargeya S."/>
            <person name="Fitzgerald M."/>
            <person name="Haas B."/>
            <person name="Abouelleil A."/>
            <person name="Alvarado L."/>
            <person name="Arachchi H.M."/>
            <person name="Berlin A."/>
            <person name="Brown A."/>
            <person name="Chapman S.B."/>
            <person name="Chen Z."/>
            <person name="Dunbar C."/>
            <person name="Freedman E."/>
            <person name="Gearin G."/>
            <person name="Gellesch M."/>
            <person name="Goldberg J."/>
            <person name="Griggs A."/>
            <person name="Gujja S."/>
            <person name="Heiman D."/>
            <person name="Howarth C."/>
            <person name="Larson L."/>
            <person name="Lui A."/>
            <person name="MacDonald P.J.P."/>
            <person name="Mehta T."/>
            <person name="Montmayeur A."/>
            <person name="Murphy C."/>
            <person name="Neiman D."/>
            <person name="Pearson M."/>
            <person name="Priest M."/>
            <person name="Roberts A."/>
            <person name="Saif S."/>
            <person name="Shea T."/>
            <person name="Shenoy N."/>
            <person name="Sisk P."/>
            <person name="Stolte C."/>
            <person name="Sykes S."/>
            <person name="Yandava C."/>
            <person name="Wortman J."/>
            <person name="Nusbaum C."/>
            <person name="Birren B."/>
        </authorList>
    </citation>
    <scope>NUCLEOTIDE SEQUENCE</scope>
    <source>
        <strain evidence="1">R3-111a-1</strain>
    </source>
</reference>
<dbReference type="HOGENOM" id="CLU_809031_0_0_1"/>
<reference evidence="1" key="2">
    <citation type="submission" date="2010-07" db="EMBL/GenBank/DDBJ databases">
        <authorList>
            <consortium name="The Broad Institute Genome Sequencing Platform"/>
            <consortium name="Broad Institute Genome Sequencing Center for Infectious Disease"/>
            <person name="Ma L.-J."/>
            <person name="Dead R."/>
            <person name="Young S."/>
            <person name="Zeng Q."/>
            <person name="Koehrsen M."/>
            <person name="Alvarado L."/>
            <person name="Berlin A."/>
            <person name="Chapman S.B."/>
            <person name="Chen Z."/>
            <person name="Freedman E."/>
            <person name="Gellesch M."/>
            <person name="Goldberg J."/>
            <person name="Griggs A."/>
            <person name="Gujja S."/>
            <person name="Heilman E.R."/>
            <person name="Heiman D."/>
            <person name="Hepburn T."/>
            <person name="Howarth C."/>
            <person name="Jen D."/>
            <person name="Larson L."/>
            <person name="Mehta T."/>
            <person name="Neiman D."/>
            <person name="Pearson M."/>
            <person name="Roberts A."/>
            <person name="Saif S."/>
            <person name="Shea T."/>
            <person name="Shenoy N."/>
            <person name="Sisk P."/>
            <person name="Stolte C."/>
            <person name="Sykes S."/>
            <person name="Walk T."/>
            <person name="White J."/>
            <person name="Yandava C."/>
            <person name="Haas B."/>
            <person name="Nusbaum C."/>
            <person name="Birren B."/>
        </authorList>
    </citation>
    <scope>NUCLEOTIDE SEQUENCE</scope>
    <source>
        <strain evidence="1">R3-111a-1</strain>
    </source>
</reference>
<reference evidence="2" key="4">
    <citation type="journal article" date="2015" name="G3 (Bethesda)">
        <title>Genome sequences of three phytopathogenic species of the Magnaporthaceae family of fungi.</title>
        <authorList>
            <person name="Okagaki L.H."/>
            <person name="Nunes C.C."/>
            <person name="Sailsbery J."/>
            <person name="Clay B."/>
            <person name="Brown D."/>
            <person name="John T."/>
            <person name="Oh Y."/>
            <person name="Young N."/>
            <person name="Fitzgerald M."/>
            <person name="Haas B.J."/>
            <person name="Zeng Q."/>
            <person name="Young S."/>
            <person name="Adiconis X."/>
            <person name="Fan L."/>
            <person name="Levin J.Z."/>
            <person name="Mitchell T.K."/>
            <person name="Okubara P.A."/>
            <person name="Farman M.L."/>
            <person name="Kohn L.M."/>
            <person name="Birren B."/>
            <person name="Ma L.-J."/>
            <person name="Dean R.A."/>
        </authorList>
    </citation>
    <scope>NUCLEOTIDE SEQUENCE</scope>
    <source>
        <strain evidence="2">R3-111a-1</strain>
    </source>
</reference>
<name>J3PGF0_GAET3</name>
<dbReference type="AlphaFoldDB" id="J3PGF0"/>
<dbReference type="EMBL" id="GL385403">
    <property type="protein sequence ID" value="EJT69692.1"/>
    <property type="molecule type" value="Genomic_DNA"/>
</dbReference>
<keyword evidence="3" id="KW-1185">Reference proteome</keyword>
<dbReference type="EnsemblFungi" id="EJT69692">
    <property type="protein sequence ID" value="EJT69692"/>
    <property type="gene ID" value="GGTG_12575"/>
</dbReference>
<dbReference type="Proteomes" id="UP000006039">
    <property type="component" value="Unassembled WGS sequence"/>
</dbReference>
<dbReference type="VEuPathDB" id="FungiDB:GGTG_12575"/>
<dbReference type="STRING" id="644352.J3PGF0"/>
<accession>J3PGF0</accession>
<dbReference type="eggNOG" id="ENOG502R7QQ">
    <property type="taxonomic scope" value="Eukaryota"/>
</dbReference>
<gene>
    <name evidence="2" type="primary">20353033</name>
    <name evidence="1" type="ORF">GGTG_12575</name>
</gene>
<organism evidence="1">
    <name type="scientific">Gaeumannomyces tritici (strain R3-111a-1)</name>
    <name type="common">Wheat and barley take-all root rot fungus</name>
    <name type="synonym">Gaeumannomyces graminis var. tritici</name>
    <dbReference type="NCBI Taxonomy" id="644352"/>
    <lineage>
        <taxon>Eukaryota</taxon>
        <taxon>Fungi</taxon>
        <taxon>Dikarya</taxon>
        <taxon>Ascomycota</taxon>
        <taxon>Pezizomycotina</taxon>
        <taxon>Sordariomycetes</taxon>
        <taxon>Sordariomycetidae</taxon>
        <taxon>Magnaporthales</taxon>
        <taxon>Magnaporthaceae</taxon>
        <taxon>Gaeumannomyces</taxon>
    </lineage>
</organism>
<proteinExistence type="predicted"/>
<reference evidence="2" key="5">
    <citation type="submission" date="2018-04" db="UniProtKB">
        <authorList>
            <consortium name="EnsemblFungi"/>
        </authorList>
    </citation>
    <scope>IDENTIFICATION</scope>
    <source>
        <strain evidence="2">R3-111a-1</strain>
    </source>
</reference>